<accession>B1X280</accession>
<proteinExistence type="predicted"/>
<keyword evidence="2" id="KW-1185">Reference proteome</keyword>
<dbReference type="KEGG" id="cyt:cce_4895"/>
<evidence type="ECO:0000313" key="1">
    <source>
        <dbReference type="EMBL" id="ACB54241.1"/>
    </source>
</evidence>
<evidence type="ECO:0000313" key="2">
    <source>
        <dbReference type="Proteomes" id="UP000001203"/>
    </source>
</evidence>
<sequence>MSAQAFQFSLITATNTINNTNSNLSIIKLGLFLFMSDRKSILNSFKI</sequence>
<gene>
    <name evidence="1" type="ordered locus">cce_4895</name>
</gene>
<protein>
    <submittedName>
        <fullName evidence="1">Uncharacterized protein</fullName>
    </submittedName>
</protein>
<name>B1X280_CROS5</name>
<dbReference type="EMBL" id="CP000807">
    <property type="protein sequence ID" value="ACB54241.1"/>
    <property type="molecule type" value="Genomic_DNA"/>
</dbReference>
<reference evidence="1 2" key="1">
    <citation type="journal article" date="2008" name="Proc. Natl. Acad. Sci. U.S.A.">
        <title>The genome of Cyanothece 51142, a unicellular diazotrophic cyanobacterium important in the marine nitrogen cycle.</title>
        <authorList>
            <person name="Welsh E.A."/>
            <person name="Liberton M."/>
            <person name="Stoeckel J."/>
            <person name="Loh T."/>
            <person name="Elvitigala T."/>
            <person name="Wang C."/>
            <person name="Wollam A."/>
            <person name="Fulton R.S."/>
            <person name="Clifton S.W."/>
            <person name="Jacobs J.M."/>
            <person name="Aurora R."/>
            <person name="Ghosh B.K."/>
            <person name="Sherman L.A."/>
            <person name="Smith R.D."/>
            <person name="Wilson R.K."/>
            <person name="Pakrasi H.B."/>
        </authorList>
    </citation>
    <scope>NUCLEOTIDE SEQUENCE [LARGE SCALE GENOMIC DNA]</scope>
    <source>
        <strain evidence="2">ATCC 51142 / BH68</strain>
    </source>
</reference>
<dbReference type="Proteomes" id="UP000001203">
    <property type="component" value="Chromosome linear"/>
</dbReference>
<organism evidence="1 2">
    <name type="scientific">Crocosphaera subtropica (strain ATCC 51142 / BH68)</name>
    <name type="common">Cyanothece sp. (strain ATCC 51142)</name>
    <dbReference type="NCBI Taxonomy" id="43989"/>
    <lineage>
        <taxon>Bacteria</taxon>
        <taxon>Bacillati</taxon>
        <taxon>Cyanobacteriota</taxon>
        <taxon>Cyanophyceae</taxon>
        <taxon>Oscillatoriophycideae</taxon>
        <taxon>Chroococcales</taxon>
        <taxon>Aphanothecaceae</taxon>
        <taxon>Crocosphaera</taxon>
        <taxon>Crocosphaera subtropica</taxon>
    </lineage>
</organism>
<dbReference type="HOGENOM" id="CLU_3167070_0_0_3"/>
<dbReference type="AlphaFoldDB" id="B1X280"/>